<name>A0A0B2R310_GLYSO</name>
<evidence type="ECO:0000256" key="2">
    <source>
        <dbReference type="ARBA" id="ARBA00004555"/>
    </source>
</evidence>
<dbReference type="GO" id="GO:0006900">
    <property type="term" value="P:vesicle budding from membrane"/>
    <property type="evidence" value="ECO:0007669"/>
    <property type="project" value="TreeGrafter"/>
</dbReference>
<evidence type="ECO:0000256" key="8">
    <source>
        <dbReference type="ARBA" id="ARBA00023329"/>
    </source>
</evidence>
<comment type="subcellular location">
    <subcellularLocation>
        <location evidence="1">Cytoplasmic vesicle</location>
        <location evidence="1">Clathrin-coated vesicle</location>
    </subcellularLocation>
    <subcellularLocation>
        <location evidence="2">Golgi apparatus</location>
    </subcellularLocation>
    <subcellularLocation>
        <location evidence="3">Membrane</location>
        <location evidence="3">Clathrin-coated pit</location>
    </subcellularLocation>
</comment>
<evidence type="ECO:0000256" key="1">
    <source>
        <dbReference type="ARBA" id="ARBA00004132"/>
    </source>
</evidence>
<evidence type="ECO:0000259" key="9">
    <source>
        <dbReference type="PROSITE" id="PS50942"/>
    </source>
</evidence>
<dbReference type="GO" id="GO:0048268">
    <property type="term" value="P:clathrin coat assembly"/>
    <property type="evidence" value="ECO:0007669"/>
    <property type="project" value="InterPro"/>
</dbReference>
<keyword evidence="7" id="KW-0168">Coated pit</keyword>
<evidence type="ECO:0000256" key="3">
    <source>
        <dbReference type="ARBA" id="ARBA00004600"/>
    </source>
</evidence>
<feature type="domain" description="ENTH" evidence="9">
    <location>
        <begin position="25"/>
        <end position="161"/>
    </location>
</feature>
<dbReference type="EMBL" id="KN652645">
    <property type="protein sequence ID" value="KHN28501.1"/>
    <property type="molecule type" value="Genomic_DNA"/>
</dbReference>
<dbReference type="GO" id="GO:0000149">
    <property type="term" value="F:SNARE binding"/>
    <property type="evidence" value="ECO:0007669"/>
    <property type="project" value="TreeGrafter"/>
</dbReference>
<evidence type="ECO:0000256" key="4">
    <source>
        <dbReference type="ARBA" id="ARBA00022583"/>
    </source>
</evidence>
<organism evidence="10">
    <name type="scientific">Glycine soja</name>
    <name type="common">Wild soybean</name>
    <dbReference type="NCBI Taxonomy" id="3848"/>
    <lineage>
        <taxon>Eukaryota</taxon>
        <taxon>Viridiplantae</taxon>
        <taxon>Streptophyta</taxon>
        <taxon>Embryophyta</taxon>
        <taxon>Tracheophyta</taxon>
        <taxon>Spermatophyta</taxon>
        <taxon>Magnoliopsida</taxon>
        <taxon>eudicotyledons</taxon>
        <taxon>Gunneridae</taxon>
        <taxon>Pentapetalae</taxon>
        <taxon>rosids</taxon>
        <taxon>fabids</taxon>
        <taxon>Fabales</taxon>
        <taxon>Fabaceae</taxon>
        <taxon>Papilionoideae</taxon>
        <taxon>50 kb inversion clade</taxon>
        <taxon>NPAAA clade</taxon>
        <taxon>indigoferoid/millettioid clade</taxon>
        <taxon>Phaseoleae</taxon>
        <taxon>Glycine</taxon>
        <taxon>Glycine subgen. Soja</taxon>
    </lineage>
</organism>
<dbReference type="FunFam" id="1.25.40.90:FF:000019">
    <property type="entry name" value="Clathrin coat assembly protein"/>
    <property type="match status" value="1"/>
</dbReference>
<dbReference type="Gramene" id="XM_028376547.1">
    <property type="protein sequence ID" value="XP_028232348.1"/>
    <property type="gene ID" value="LOC114412592"/>
</dbReference>
<dbReference type="Gene3D" id="1.20.58.150">
    <property type="entry name" value="ANTH domain"/>
    <property type="match status" value="1"/>
</dbReference>
<dbReference type="PANTHER" id="PTHR22951:SF104">
    <property type="entry name" value="CLATHRIN ASSEMBLY PLANT-LIKE PROTEIN"/>
    <property type="match status" value="1"/>
</dbReference>
<dbReference type="PANTHER" id="PTHR22951">
    <property type="entry name" value="CLATHRIN ASSEMBLY PROTEIN"/>
    <property type="match status" value="1"/>
</dbReference>
<reference evidence="10" key="1">
    <citation type="submission" date="2014-07" db="EMBL/GenBank/DDBJ databases">
        <title>Identification of a novel salt tolerance gene in wild soybean by whole-genome sequencing.</title>
        <authorList>
            <person name="Lam H.-M."/>
            <person name="Qi X."/>
            <person name="Li M.-W."/>
            <person name="Liu X."/>
            <person name="Xie M."/>
            <person name="Ni M."/>
            <person name="Xu X."/>
        </authorList>
    </citation>
    <scope>NUCLEOTIDE SEQUENCE [LARGE SCALE GENOMIC DNA]</scope>
    <source>
        <tissue evidence="10">Root</tissue>
    </source>
</reference>
<dbReference type="SUPFAM" id="SSF89009">
    <property type="entry name" value="GAT-like domain"/>
    <property type="match status" value="1"/>
</dbReference>
<protein>
    <submittedName>
        <fullName evidence="10">Putative clathrin assembly protein</fullName>
    </submittedName>
</protein>
<keyword evidence="6" id="KW-0472">Membrane</keyword>
<evidence type="ECO:0000313" key="10">
    <source>
        <dbReference type="EMBL" id="KHN28501.1"/>
    </source>
</evidence>
<evidence type="ECO:0000256" key="6">
    <source>
        <dbReference type="ARBA" id="ARBA00023136"/>
    </source>
</evidence>
<dbReference type="Pfam" id="PF07651">
    <property type="entry name" value="ANTH"/>
    <property type="match status" value="1"/>
</dbReference>
<dbReference type="GO" id="GO:0032050">
    <property type="term" value="F:clathrin heavy chain binding"/>
    <property type="evidence" value="ECO:0007669"/>
    <property type="project" value="TreeGrafter"/>
</dbReference>
<keyword evidence="8" id="KW-0968">Cytoplasmic vesicle</keyword>
<sequence>MSPSTLRRAIGAVKDQTSIGLAMVGNSTSLADLDVAIVKATRHDEYPAEEKHLKEILSLTCYSRAFISACVNTLSRRLSKTSSWTVALKTLILIQRLLSDGDPAYEQEIFFSTRRGTRLLNMSDFRGNSKYNSWDFCAFVRTYALYLDERLEYMMQNKRGKRSRFAIDEEEEETMERESRYSREREKNREILKVTPLCEMKTEELFSKMQHLQLLVERFLACRPTGRAKTHRIVIVALYPIVKESFQIYDNITEILCIFIDRFIGMELPDCIKVYDIFCRVGKQYDELDLFYSWSKSVGIARSTEYPEIERVTTKKLEVMDQYIRDKAQHKKLYIQEENNEEEEPEEDMNAIKALPAPEYFHEEPEEVKEETKEEDIKEEKLVQTEGDLLNLGDDMVTSQEHGDSLALALFDGALPTSATQALPWHAFDDAADWETALVQSSSNLSNQKPSLGGGFDTLLLDGMYRQAATNMQRQSHGMNGSASSVALGSAGRPAMLALPAPPTSGSGSSLDSADPFAASLAVAPPAYVQMSEIEKKQRLLMEEQEMWQQYARSGMQGNVAFTKLQPNNTYHMGQYPQNYGHYYH</sequence>
<dbReference type="GO" id="GO:0005905">
    <property type="term" value="C:clathrin-coated pit"/>
    <property type="evidence" value="ECO:0007669"/>
    <property type="project" value="UniProtKB-SubCell"/>
</dbReference>
<dbReference type="InterPro" id="IPR014712">
    <property type="entry name" value="ANTH_dom_sf"/>
</dbReference>
<dbReference type="Gene3D" id="1.25.40.90">
    <property type="match status" value="1"/>
</dbReference>
<keyword evidence="4" id="KW-0254">Endocytosis</keyword>
<dbReference type="InterPro" id="IPR045192">
    <property type="entry name" value="AP180-like"/>
</dbReference>
<dbReference type="Proteomes" id="UP000053555">
    <property type="component" value="Unassembled WGS sequence"/>
</dbReference>
<dbReference type="InterPro" id="IPR048050">
    <property type="entry name" value="ANTH_N_plant"/>
</dbReference>
<evidence type="ECO:0000256" key="5">
    <source>
        <dbReference type="ARBA" id="ARBA00023034"/>
    </source>
</evidence>
<evidence type="ECO:0000256" key="7">
    <source>
        <dbReference type="ARBA" id="ARBA00023176"/>
    </source>
</evidence>
<dbReference type="PROSITE" id="PS50942">
    <property type="entry name" value="ENTH"/>
    <property type="match status" value="1"/>
</dbReference>
<gene>
    <name evidence="10" type="ORF">glysoja_049034</name>
</gene>
<proteinExistence type="predicted"/>
<dbReference type="GO" id="GO:0005545">
    <property type="term" value="F:1-phosphatidylinositol binding"/>
    <property type="evidence" value="ECO:0007669"/>
    <property type="project" value="InterPro"/>
</dbReference>
<dbReference type="GO" id="GO:0005794">
    <property type="term" value="C:Golgi apparatus"/>
    <property type="evidence" value="ECO:0007669"/>
    <property type="project" value="UniProtKB-SubCell"/>
</dbReference>
<dbReference type="InterPro" id="IPR008942">
    <property type="entry name" value="ENTH_VHS"/>
</dbReference>
<accession>A0A0B2R310</accession>
<dbReference type="GO" id="GO:0072583">
    <property type="term" value="P:clathrin-dependent endocytosis"/>
    <property type="evidence" value="ECO:0007669"/>
    <property type="project" value="InterPro"/>
</dbReference>
<dbReference type="CDD" id="cd16987">
    <property type="entry name" value="ANTH_N_AP180_plant"/>
    <property type="match status" value="1"/>
</dbReference>
<dbReference type="SMART" id="SM00273">
    <property type="entry name" value="ENTH"/>
    <property type="match status" value="1"/>
</dbReference>
<keyword evidence="5" id="KW-0333">Golgi apparatus</keyword>
<dbReference type="GO" id="GO:0005546">
    <property type="term" value="F:phosphatidylinositol-4,5-bisphosphate binding"/>
    <property type="evidence" value="ECO:0007669"/>
    <property type="project" value="TreeGrafter"/>
</dbReference>
<dbReference type="AlphaFoldDB" id="A0A0B2R310"/>
<dbReference type="InterPro" id="IPR013809">
    <property type="entry name" value="ENTH"/>
</dbReference>
<dbReference type="FunFam" id="1.20.58.150:FF:000005">
    <property type="entry name" value="putative clathrin assembly protein At2g25430"/>
    <property type="match status" value="1"/>
</dbReference>
<dbReference type="SUPFAM" id="SSF48464">
    <property type="entry name" value="ENTH/VHS domain"/>
    <property type="match status" value="1"/>
</dbReference>
<dbReference type="GO" id="GO:0030136">
    <property type="term" value="C:clathrin-coated vesicle"/>
    <property type="evidence" value="ECO:0007669"/>
    <property type="project" value="UniProtKB-SubCell"/>
</dbReference>
<dbReference type="InterPro" id="IPR011417">
    <property type="entry name" value="ANTH_dom"/>
</dbReference>